<dbReference type="AlphaFoldDB" id="A0A2K1KGU0"/>
<sequence>MRHGRRERRHRLAPSTLNTAGPPCRRRHRSTSQKGMVRMILHRDTHKREKKHLSR</sequence>
<evidence type="ECO:0000256" key="1">
    <source>
        <dbReference type="SAM" id="MobiDB-lite"/>
    </source>
</evidence>
<evidence type="ECO:0000313" key="3">
    <source>
        <dbReference type="EnsemblPlants" id="PAC:32977947.CDS.1"/>
    </source>
</evidence>
<reference evidence="2 4" key="1">
    <citation type="journal article" date="2008" name="Science">
        <title>The Physcomitrella genome reveals evolutionary insights into the conquest of land by plants.</title>
        <authorList>
            <person name="Rensing S."/>
            <person name="Lang D."/>
            <person name="Zimmer A."/>
            <person name="Terry A."/>
            <person name="Salamov A."/>
            <person name="Shapiro H."/>
            <person name="Nishiyama T."/>
            <person name="Perroud P.-F."/>
            <person name="Lindquist E."/>
            <person name="Kamisugi Y."/>
            <person name="Tanahashi T."/>
            <person name="Sakakibara K."/>
            <person name="Fujita T."/>
            <person name="Oishi K."/>
            <person name="Shin-I T."/>
            <person name="Kuroki Y."/>
            <person name="Toyoda A."/>
            <person name="Suzuki Y."/>
            <person name="Hashimoto A."/>
            <person name="Yamaguchi K."/>
            <person name="Sugano A."/>
            <person name="Kohara Y."/>
            <person name="Fujiyama A."/>
            <person name="Anterola A."/>
            <person name="Aoki S."/>
            <person name="Ashton N."/>
            <person name="Barbazuk W.B."/>
            <person name="Barker E."/>
            <person name="Bennetzen J."/>
            <person name="Bezanilla M."/>
            <person name="Blankenship R."/>
            <person name="Cho S.H."/>
            <person name="Dutcher S."/>
            <person name="Estelle M."/>
            <person name="Fawcett J.A."/>
            <person name="Gundlach H."/>
            <person name="Hanada K."/>
            <person name="Heyl A."/>
            <person name="Hicks K.A."/>
            <person name="Hugh J."/>
            <person name="Lohr M."/>
            <person name="Mayer K."/>
            <person name="Melkozernov A."/>
            <person name="Murata T."/>
            <person name="Nelson D."/>
            <person name="Pils B."/>
            <person name="Prigge M."/>
            <person name="Reiss B."/>
            <person name="Renner T."/>
            <person name="Rombauts S."/>
            <person name="Rushton P."/>
            <person name="Sanderfoot A."/>
            <person name="Schween G."/>
            <person name="Shiu S.-H."/>
            <person name="Stueber K."/>
            <person name="Theodoulou F.L."/>
            <person name="Tu H."/>
            <person name="Van de Peer Y."/>
            <person name="Verrier P.J."/>
            <person name="Waters E."/>
            <person name="Wood A."/>
            <person name="Yang L."/>
            <person name="Cove D."/>
            <person name="Cuming A."/>
            <person name="Hasebe M."/>
            <person name="Lucas S."/>
            <person name="Mishler D.B."/>
            <person name="Reski R."/>
            <person name="Grigoriev I."/>
            <person name="Quatrano R.S."/>
            <person name="Boore J.L."/>
        </authorList>
    </citation>
    <scope>NUCLEOTIDE SEQUENCE [LARGE SCALE GENOMIC DNA]</scope>
    <source>
        <strain evidence="3 4">cv. Gransden 2004</strain>
    </source>
</reference>
<dbReference type="EMBL" id="ABEU02000006">
    <property type="protein sequence ID" value="PNR53002.1"/>
    <property type="molecule type" value="Genomic_DNA"/>
</dbReference>
<feature type="compositionally biased region" description="Basic residues" evidence="1">
    <location>
        <begin position="1"/>
        <end position="12"/>
    </location>
</feature>
<dbReference type="Proteomes" id="UP000006727">
    <property type="component" value="Chromosome 6"/>
</dbReference>
<proteinExistence type="predicted"/>
<reference evidence="2 4" key="2">
    <citation type="journal article" date="2018" name="Plant J.">
        <title>The Physcomitrella patens chromosome-scale assembly reveals moss genome structure and evolution.</title>
        <authorList>
            <person name="Lang D."/>
            <person name="Ullrich K.K."/>
            <person name="Murat F."/>
            <person name="Fuchs J."/>
            <person name="Jenkins J."/>
            <person name="Haas F.B."/>
            <person name="Piednoel M."/>
            <person name="Gundlach H."/>
            <person name="Van Bel M."/>
            <person name="Meyberg R."/>
            <person name="Vives C."/>
            <person name="Morata J."/>
            <person name="Symeonidi A."/>
            <person name="Hiss M."/>
            <person name="Muchero W."/>
            <person name="Kamisugi Y."/>
            <person name="Saleh O."/>
            <person name="Blanc G."/>
            <person name="Decker E.L."/>
            <person name="van Gessel N."/>
            <person name="Grimwood J."/>
            <person name="Hayes R.D."/>
            <person name="Graham S.W."/>
            <person name="Gunter L.E."/>
            <person name="McDaniel S.F."/>
            <person name="Hoernstein S.N.W."/>
            <person name="Larsson A."/>
            <person name="Li F.W."/>
            <person name="Perroud P.F."/>
            <person name="Phillips J."/>
            <person name="Ranjan P."/>
            <person name="Rokshar D.S."/>
            <person name="Rothfels C.J."/>
            <person name="Schneider L."/>
            <person name="Shu S."/>
            <person name="Stevenson D.W."/>
            <person name="Thummler F."/>
            <person name="Tillich M."/>
            <person name="Villarreal Aguilar J.C."/>
            <person name="Widiez T."/>
            <person name="Wong G.K."/>
            <person name="Wymore A."/>
            <person name="Zhang Y."/>
            <person name="Zimmer A.D."/>
            <person name="Quatrano R.S."/>
            <person name="Mayer K.F.X."/>
            <person name="Goodstein D."/>
            <person name="Casacuberta J.M."/>
            <person name="Vandepoele K."/>
            <person name="Reski R."/>
            <person name="Cuming A.C."/>
            <person name="Tuskan G.A."/>
            <person name="Maumus F."/>
            <person name="Salse J."/>
            <person name="Schmutz J."/>
            <person name="Rensing S.A."/>
        </authorList>
    </citation>
    <scope>NUCLEOTIDE SEQUENCE [LARGE SCALE GENOMIC DNA]</scope>
    <source>
        <strain evidence="3 4">cv. Gransden 2004</strain>
    </source>
</reference>
<dbReference type="EnsemblPlants" id="Pp3c6_23430V3.1">
    <property type="protein sequence ID" value="PAC:32977947.CDS.1"/>
    <property type="gene ID" value="Pp3c6_23430"/>
</dbReference>
<protein>
    <submittedName>
        <fullName evidence="2 3">Uncharacterized protein</fullName>
    </submittedName>
</protein>
<organism evidence="2">
    <name type="scientific">Physcomitrium patens</name>
    <name type="common">Spreading-leaved earth moss</name>
    <name type="synonym">Physcomitrella patens</name>
    <dbReference type="NCBI Taxonomy" id="3218"/>
    <lineage>
        <taxon>Eukaryota</taxon>
        <taxon>Viridiplantae</taxon>
        <taxon>Streptophyta</taxon>
        <taxon>Embryophyta</taxon>
        <taxon>Bryophyta</taxon>
        <taxon>Bryophytina</taxon>
        <taxon>Bryopsida</taxon>
        <taxon>Funariidae</taxon>
        <taxon>Funariales</taxon>
        <taxon>Funariaceae</taxon>
        <taxon>Physcomitrium</taxon>
    </lineage>
</organism>
<feature type="region of interest" description="Disordered" evidence="1">
    <location>
        <begin position="1"/>
        <end position="33"/>
    </location>
</feature>
<dbReference type="InParanoid" id="A0A2K1KGU0"/>
<evidence type="ECO:0000313" key="4">
    <source>
        <dbReference type="Proteomes" id="UP000006727"/>
    </source>
</evidence>
<name>A0A2K1KGU0_PHYPA</name>
<keyword evidence="4" id="KW-1185">Reference proteome</keyword>
<reference evidence="3" key="3">
    <citation type="submission" date="2020-12" db="UniProtKB">
        <authorList>
            <consortium name="EnsemblPlants"/>
        </authorList>
    </citation>
    <scope>IDENTIFICATION</scope>
</reference>
<accession>A0A2K1KGU0</accession>
<dbReference type="PaxDb" id="3218-PP1S103_47V6.1"/>
<gene>
    <name evidence="2" type="ORF">PHYPA_009377</name>
</gene>
<evidence type="ECO:0000313" key="2">
    <source>
        <dbReference type="EMBL" id="PNR53002.1"/>
    </source>
</evidence>
<dbReference type="Gramene" id="Pp3c6_23430V3.1">
    <property type="protein sequence ID" value="PAC:32977947.CDS.1"/>
    <property type="gene ID" value="Pp3c6_23430"/>
</dbReference>